<name>A0A0A8YKD7_ARUDO</name>
<proteinExistence type="predicted"/>
<accession>A0A0A8YKD7</accession>
<reference evidence="1" key="2">
    <citation type="journal article" date="2015" name="Data Brief">
        <title>Shoot transcriptome of the giant reed, Arundo donax.</title>
        <authorList>
            <person name="Barrero R.A."/>
            <person name="Guerrero F.D."/>
            <person name="Moolhuijzen P."/>
            <person name="Goolsby J.A."/>
            <person name="Tidwell J."/>
            <person name="Bellgard S.E."/>
            <person name="Bellgard M.I."/>
        </authorList>
    </citation>
    <scope>NUCLEOTIDE SEQUENCE</scope>
    <source>
        <tissue evidence="1">Shoot tissue taken approximately 20 cm above the soil surface</tissue>
    </source>
</reference>
<organism evidence="1">
    <name type="scientific">Arundo donax</name>
    <name type="common">Giant reed</name>
    <name type="synonym">Donax arundinaceus</name>
    <dbReference type="NCBI Taxonomy" id="35708"/>
    <lineage>
        <taxon>Eukaryota</taxon>
        <taxon>Viridiplantae</taxon>
        <taxon>Streptophyta</taxon>
        <taxon>Embryophyta</taxon>
        <taxon>Tracheophyta</taxon>
        <taxon>Spermatophyta</taxon>
        <taxon>Magnoliopsida</taxon>
        <taxon>Liliopsida</taxon>
        <taxon>Poales</taxon>
        <taxon>Poaceae</taxon>
        <taxon>PACMAD clade</taxon>
        <taxon>Arundinoideae</taxon>
        <taxon>Arundineae</taxon>
        <taxon>Arundo</taxon>
    </lineage>
</organism>
<sequence>MAKGSAARA</sequence>
<dbReference type="EMBL" id="GBRH01271872">
    <property type="protein sequence ID" value="JAD26023.1"/>
    <property type="molecule type" value="Transcribed_RNA"/>
</dbReference>
<evidence type="ECO:0000313" key="1">
    <source>
        <dbReference type="EMBL" id="JAD26023.1"/>
    </source>
</evidence>
<reference evidence="1" key="1">
    <citation type="submission" date="2014-09" db="EMBL/GenBank/DDBJ databases">
        <authorList>
            <person name="Magalhaes I.L.F."/>
            <person name="Oliveira U."/>
            <person name="Santos F.R."/>
            <person name="Vidigal T.H.D.A."/>
            <person name="Brescovit A.D."/>
            <person name="Santos A.J."/>
        </authorList>
    </citation>
    <scope>NUCLEOTIDE SEQUENCE</scope>
    <source>
        <tissue evidence="1">Shoot tissue taken approximately 20 cm above the soil surface</tissue>
    </source>
</reference>
<protein>
    <submittedName>
        <fullName evidence="1">Uncharacterized protein</fullName>
    </submittedName>
</protein>